<dbReference type="AlphaFoldDB" id="A0A9P5NEI6"/>
<organism evidence="1 2">
    <name type="scientific">Gymnopilus junonius</name>
    <name type="common">Spectacular rustgill mushroom</name>
    <name type="synonym">Gymnopilus spectabilis subsp. junonius</name>
    <dbReference type="NCBI Taxonomy" id="109634"/>
    <lineage>
        <taxon>Eukaryota</taxon>
        <taxon>Fungi</taxon>
        <taxon>Dikarya</taxon>
        <taxon>Basidiomycota</taxon>
        <taxon>Agaricomycotina</taxon>
        <taxon>Agaricomycetes</taxon>
        <taxon>Agaricomycetidae</taxon>
        <taxon>Agaricales</taxon>
        <taxon>Agaricineae</taxon>
        <taxon>Hymenogastraceae</taxon>
        <taxon>Gymnopilus</taxon>
    </lineage>
</organism>
<dbReference type="InterPro" id="IPR001128">
    <property type="entry name" value="Cyt_P450"/>
</dbReference>
<protein>
    <submittedName>
        <fullName evidence="1">Uncharacterized protein</fullName>
    </submittedName>
</protein>
<accession>A0A9P5NEI6</accession>
<reference evidence="1" key="1">
    <citation type="submission" date="2020-11" db="EMBL/GenBank/DDBJ databases">
        <authorList>
            <consortium name="DOE Joint Genome Institute"/>
            <person name="Ahrendt S."/>
            <person name="Riley R."/>
            <person name="Andreopoulos W."/>
            <person name="LaButti K."/>
            <person name="Pangilinan J."/>
            <person name="Ruiz-duenas F.J."/>
            <person name="Barrasa J.M."/>
            <person name="Sanchez-Garcia M."/>
            <person name="Camarero S."/>
            <person name="Miyauchi S."/>
            <person name="Serrano A."/>
            <person name="Linde D."/>
            <person name="Babiker R."/>
            <person name="Drula E."/>
            <person name="Ayuso-Fernandez I."/>
            <person name="Pacheco R."/>
            <person name="Padilla G."/>
            <person name="Ferreira P."/>
            <person name="Barriuso J."/>
            <person name="Kellner H."/>
            <person name="Castanera R."/>
            <person name="Alfaro M."/>
            <person name="Ramirez L."/>
            <person name="Pisabarro A.G."/>
            <person name="Kuo A."/>
            <person name="Tritt A."/>
            <person name="Lipzen A."/>
            <person name="He G."/>
            <person name="Yan M."/>
            <person name="Ng V."/>
            <person name="Cullen D."/>
            <person name="Martin F."/>
            <person name="Rosso M.-N."/>
            <person name="Henrissat B."/>
            <person name="Hibbett D."/>
            <person name="Martinez A.T."/>
            <person name="Grigoriev I.V."/>
        </authorList>
    </citation>
    <scope>NUCLEOTIDE SEQUENCE</scope>
    <source>
        <strain evidence="1">AH 44721</strain>
    </source>
</reference>
<dbReference type="Pfam" id="PF00067">
    <property type="entry name" value="p450"/>
    <property type="match status" value="1"/>
</dbReference>
<dbReference type="EMBL" id="JADNYJ010000137">
    <property type="protein sequence ID" value="KAF8880800.1"/>
    <property type="molecule type" value="Genomic_DNA"/>
</dbReference>
<dbReference type="GO" id="GO:0016705">
    <property type="term" value="F:oxidoreductase activity, acting on paired donors, with incorporation or reduction of molecular oxygen"/>
    <property type="evidence" value="ECO:0007669"/>
    <property type="project" value="InterPro"/>
</dbReference>
<dbReference type="Gene3D" id="1.10.630.10">
    <property type="entry name" value="Cytochrome P450"/>
    <property type="match status" value="1"/>
</dbReference>
<name>A0A9P5NEI6_GYMJU</name>
<dbReference type="GO" id="GO:0005506">
    <property type="term" value="F:iron ion binding"/>
    <property type="evidence" value="ECO:0007669"/>
    <property type="project" value="InterPro"/>
</dbReference>
<proteinExistence type="predicted"/>
<dbReference type="GO" id="GO:0004497">
    <property type="term" value="F:monooxygenase activity"/>
    <property type="evidence" value="ECO:0007669"/>
    <property type="project" value="InterPro"/>
</dbReference>
<evidence type="ECO:0000313" key="1">
    <source>
        <dbReference type="EMBL" id="KAF8880800.1"/>
    </source>
</evidence>
<dbReference type="OrthoDB" id="2789670at2759"/>
<keyword evidence="2" id="KW-1185">Reference proteome</keyword>
<dbReference type="GO" id="GO:0020037">
    <property type="term" value="F:heme binding"/>
    <property type="evidence" value="ECO:0007669"/>
    <property type="project" value="InterPro"/>
</dbReference>
<comment type="caution">
    <text evidence="1">The sequence shown here is derived from an EMBL/GenBank/DDBJ whole genome shotgun (WGS) entry which is preliminary data.</text>
</comment>
<sequence length="62" mass="6852">MSKFLCKKVEVGASEEEEQAVRCIAATVYGAASDMTIAIAKLFFYLMAIHPDIQRKAQAEID</sequence>
<dbReference type="InterPro" id="IPR036396">
    <property type="entry name" value="Cyt_P450_sf"/>
</dbReference>
<dbReference type="SUPFAM" id="SSF48264">
    <property type="entry name" value="Cytochrome P450"/>
    <property type="match status" value="1"/>
</dbReference>
<evidence type="ECO:0000313" key="2">
    <source>
        <dbReference type="Proteomes" id="UP000724874"/>
    </source>
</evidence>
<gene>
    <name evidence="1" type="ORF">CPB84DRAFT_1851734</name>
</gene>
<dbReference type="Proteomes" id="UP000724874">
    <property type="component" value="Unassembled WGS sequence"/>
</dbReference>